<evidence type="ECO:0000313" key="5">
    <source>
        <dbReference type="Proteomes" id="UP000199595"/>
    </source>
</evidence>
<dbReference type="Pfam" id="PF00535">
    <property type="entry name" value="Glycos_transf_2"/>
    <property type="match status" value="1"/>
</dbReference>
<dbReference type="InterPro" id="IPR029044">
    <property type="entry name" value="Nucleotide-diphossugar_trans"/>
</dbReference>
<keyword evidence="1" id="KW-0812">Transmembrane</keyword>
<evidence type="ECO:0000313" key="4">
    <source>
        <dbReference type="EMBL" id="SDX54028.1"/>
    </source>
</evidence>
<dbReference type="AlphaFoldDB" id="A0A1H3CJF9"/>
<protein>
    <submittedName>
        <fullName evidence="4">Glycosyl transferase family 2</fullName>
    </submittedName>
</protein>
<evidence type="ECO:0000259" key="2">
    <source>
        <dbReference type="Pfam" id="PF00535"/>
    </source>
</evidence>
<keyword evidence="1" id="KW-0472">Membrane</keyword>
<dbReference type="EMBL" id="FNNJ01000006">
    <property type="protein sequence ID" value="SDX54028.1"/>
    <property type="molecule type" value="Genomic_DNA"/>
</dbReference>
<name>A0A1H3CJF9_9FLAO</name>
<keyword evidence="5" id="KW-1185">Reference proteome</keyword>
<sequence length="318" mass="35921">MKLLFSIIIPVYNRPQEIDELLQSLTTQTYTKKFEVIIVEDGSENISKEIVESYQEKLQLKYFLKNNTGAGASRNYGMQKASGNYFIIFDSDCIIPPNYLNEVEKALINNYTDAYGGADAAHESFTIIQKAINYSMTSFFTTGGIRGSKKAVDKFQPRSFNLGISKKAFEATEGFSKMKIGEDIDLTFRIWEHKFDTQFIEGAFVYHKRRSTFKQFFKQTFAFGKGRPFLNAKFPGTAKITYWFPSVFLIGLLFSIVAFITGINLFIGLVGLYFAVIFIDSLLKNKSILVAAASIVTTLIQFCGYGSGFIIGYLKPRS</sequence>
<dbReference type="Proteomes" id="UP000199595">
    <property type="component" value="Unassembled WGS sequence"/>
</dbReference>
<dbReference type="SUPFAM" id="SSF53448">
    <property type="entry name" value="Nucleotide-diphospho-sugar transferases"/>
    <property type="match status" value="1"/>
</dbReference>
<dbReference type="RefSeq" id="WP_090123854.1">
    <property type="nucleotide sequence ID" value="NZ_FNNJ01000006.1"/>
</dbReference>
<feature type="domain" description="Glycosyltransferase 2-like" evidence="2">
    <location>
        <begin position="6"/>
        <end position="140"/>
    </location>
</feature>
<feature type="transmembrane region" description="Helical" evidence="1">
    <location>
        <begin position="288"/>
        <end position="314"/>
    </location>
</feature>
<dbReference type="InterPro" id="IPR001173">
    <property type="entry name" value="Glyco_trans_2-like"/>
</dbReference>
<dbReference type="Pfam" id="PF13632">
    <property type="entry name" value="Glyco_trans_2_3"/>
    <property type="match status" value="1"/>
</dbReference>
<proteinExistence type="predicted"/>
<feature type="domain" description="Glycosyltransferase 2-like" evidence="3">
    <location>
        <begin position="159"/>
        <end position="272"/>
    </location>
</feature>
<evidence type="ECO:0000259" key="3">
    <source>
        <dbReference type="Pfam" id="PF13632"/>
    </source>
</evidence>
<keyword evidence="4" id="KW-0808">Transferase</keyword>
<keyword evidence="1" id="KW-1133">Transmembrane helix</keyword>
<evidence type="ECO:0000256" key="1">
    <source>
        <dbReference type="SAM" id="Phobius"/>
    </source>
</evidence>
<dbReference type="PANTHER" id="PTHR22916">
    <property type="entry name" value="GLYCOSYLTRANSFERASE"/>
    <property type="match status" value="1"/>
</dbReference>
<dbReference type="STRING" id="762486.SAMN05444411_106175"/>
<dbReference type="Gene3D" id="3.90.550.10">
    <property type="entry name" value="Spore Coat Polysaccharide Biosynthesis Protein SpsA, Chain A"/>
    <property type="match status" value="1"/>
</dbReference>
<dbReference type="PANTHER" id="PTHR22916:SF64">
    <property type="entry name" value="TRANSFERASE, PUTATIVE-RELATED"/>
    <property type="match status" value="1"/>
</dbReference>
<organism evidence="4 5">
    <name type="scientific">Lutibacter oricola</name>
    <dbReference type="NCBI Taxonomy" id="762486"/>
    <lineage>
        <taxon>Bacteria</taxon>
        <taxon>Pseudomonadati</taxon>
        <taxon>Bacteroidota</taxon>
        <taxon>Flavobacteriia</taxon>
        <taxon>Flavobacteriales</taxon>
        <taxon>Flavobacteriaceae</taxon>
        <taxon>Lutibacter</taxon>
    </lineage>
</organism>
<reference evidence="4 5" key="1">
    <citation type="submission" date="2016-10" db="EMBL/GenBank/DDBJ databases">
        <authorList>
            <person name="de Groot N.N."/>
        </authorList>
    </citation>
    <scope>NUCLEOTIDE SEQUENCE [LARGE SCALE GENOMIC DNA]</scope>
    <source>
        <strain evidence="4 5">DSM 24956</strain>
    </source>
</reference>
<dbReference type="GO" id="GO:0016758">
    <property type="term" value="F:hexosyltransferase activity"/>
    <property type="evidence" value="ECO:0007669"/>
    <property type="project" value="UniProtKB-ARBA"/>
</dbReference>
<accession>A0A1H3CJF9</accession>
<dbReference type="OrthoDB" id="9813550at2"/>
<gene>
    <name evidence="4" type="ORF">SAMN05444411_106175</name>
</gene>
<feature type="transmembrane region" description="Helical" evidence="1">
    <location>
        <begin position="243"/>
        <end position="276"/>
    </location>
</feature>